<dbReference type="RefSeq" id="WP_071959799.1">
    <property type="nucleotide sequence ID" value="NZ_CP018024.1"/>
</dbReference>
<dbReference type="SMART" id="SM00448">
    <property type="entry name" value="REC"/>
    <property type="match status" value="1"/>
</dbReference>
<reference evidence="4 5" key="1">
    <citation type="submission" date="2016-11" db="EMBL/GenBank/DDBJ databases">
        <title>Networking in microbes: conjugative elements and plasmids in the genus Alteromonas.</title>
        <authorList>
            <person name="Lopez-Perez M."/>
            <person name="Ramon-Marco N."/>
            <person name="Rodriguez-Valera F."/>
        </authorList>
    </citation>
    <scope>NUCLEOTIDE SEQUENCE [LARGE SCALE GENOMIC DNA]</scope>
    <source>
        <strain evidence="4 5">CP48</strain>
    </source>
</reference>
<evidence type="ECO:0000313" key="5">
    <source>
        <dbReference type="Proteomes" id="UP000182101"/>
    </source>
</evidence>
<gene>
    <name evidence="4" type="ORF">BM524_13875</name>
</gene>
<dbReference type="InterPro" id="IPR050595">
    <property type="entry name" value="Bact_response_regulator"/>
</dbReference>
<evidence type="ECO:0000256" key="1">
    <source>
        <dbReference type="ARBA" id="ARBA00022553"/>
    </source>
</evidence>
<organism evidence="4 5">
    <name type="scientific">Alteromonas mediterranea</name>
    <dbReference type="NCBI Taxonomy" id="314275"/>
    <lineage>
        <taxon>Bacteria</taxon>
        <taxon>Pseudomonadati</taxon>
        <taxon>Pseudomonadota</taxon>
        <taxon>Gammaproteobacteria</taxon>
        <taxon>Alteromonadales</taxon>
        <taxon>Alteromonadaceae</taxon>
        <taxon>Alteromonas/Salinimonas group</taxon>
        <taxon>Alteromonas</taxon>
    </lineage>
</organism>
<dbReference type="Pfam" id="PF00072">
    <property type="entry name" value="Response_reg"/>
    <property type="match status" value="1"/>
</dbReference>
<dbReference type="PROSITE" id="PS50110">
    <property type="entry name" value="RESPONSE_REGULATORY"/>
    <property type="match status" value="1"/>
</dbReference>
<feature type="modified residue" description="4-aspartylphosphate" evidence="2">
    <location>
        <position position="54"/>
    </location>
</feature>
<name>A0AAC9NSK2_9ALTE</name>
<accession>A0AAC9NSK2</accession>
<dbReference type="InterPro" id="IPR011006">
    <property type="entry name" value="CheY-like_superfamily"/>
</dbReference>
<proteinExistence type="predicted"/>
<dbReference type="InterPro" id="IPR001789">
    <property type="entry name" value="Sig_transdc_resp-reg_receiver"/>
</dbReference>
<dbReference type="EMBL" id="CP018024">
    <property type="protein sequence ID" value="APD90799.1"/>
    <property type="molecule type" value="Genomic_DNA"/>
</dbReference>
<evidence type="ECO:0000313" key="4">
    <source>
        <dbReference type="EMBL" id="APD90799.1"/>
    </source>
</evidence>
<feature type="domain" description="Response regulatory" evidence="3">
    <location>
        <begin position="4"/>
        <end position="119"/>
    </location>
</feature>
<dbReference type="PANTHER" id="PTHR44591">
    <property type="entry name" value="STRESS RESPONSE REGULATOR PROTEIN 1"/>
    <property type="match status" value="1"/>
</dbReference>
<dbReference type="Proteomes" id="UP000182101">
    <property type="component" value="Chromosome"/>
</dbReference>
<protein>
    <submittedName>
        <fullName evidence="4">Response regulator</fullName>
    </submittedName>
</protein>
<evidence type="ECO:0000259" key="3">
    <source>
        <dbReference type="PROSITE" id="PS50110"/>
    </source>
</evidence>
<sequence>MGFNILICDDSALARKMARSNLPTDFAETIYEVSNGMDALEVLAHHTIDLVLLDLTMPILGGISVLSEIKHRQLETFVIVVSGDIQPMMQEKVMSLGALGFIEKPIKQDELKALLHRFGFILPDTYQTPIAV</sequence>
<dbReference type="SUPFAM" id="SSF52172">
    <property type="entry name" value="CheY-like"/>
    <property type="match status" value="1"/>
</dbReference>
<dbReference type="GO" id="GO:0000160">
    <property type="term" value="P:phosphorelay signal transduction system"/>
    <property type="evidence" value="ECO:0007669"/>
    <property type="project" value="InterPro"/>
</dbReference>
<evidence type="ECO:0000256" key="2">
    <source>
        <dbReference type="PROSITE-ProRule" id="PRU00169"/>
    </source>
</evidence>
<dbReference type="PANTHER" id="PTHR44591:SF24">
    <property type="entry name" value="PROTEIN-GLUTAMATE METHYLESTERASE_PROTEIN-GLUTAMINE GLUTAMINASE 1"/>
    <property type="match status" value="1"/>
</dbReference>
<dbReference type="AlphaFoldDB" id="A0AAC9NSK2"/>
<dbReference type="Gene3D" id="3.40.50.2300">
    <property type="match status" value="1"/>
</dbReference>
<keyword evidence="1 2" id="KW-0597">Phosphoprotein</keyword>